<dbReference type="Pfam" id="PF26262">
    <property type="entry name" value="DUF8066"/>
    <property type="match status" value="1"/>
</dbReference>
<keyword evidence="2" id="KW-0472">Membrane</keyword>
<feature type="compositionally biased region" description="Polar residues" evidence="1">
    <location>
        <begin position="79"/>
        <end position="88"/>
    </location>
</feature>
<reference evidence="3 4" key="1">
    <citation type="submission" date="2022-06" db="EMBL/GenBank/DDBJ databases">
        <title>Haloarcula sp. a new haloarchaeum isolate from saline soil.</title>
        <authorList>
            <person name="Strakova D."/>
            <person name="Galisteo C."/>
            <person name="Sanchez-Porro C."/>
            <person name="Ventosa A."/>
        </authorList>
    </citation>
    <scope>NUCLEOTIDE SEQUENCE [LARGE SCALE GENOMIC DNA]</scope>
    <source>
        <strain evidence="3 4">JCM 15760</strain>
    </source>
</reference>
<evidence type="ECO:0000313" key="3">
    <source>
        <dbReference type="EMBL" id="MDS0253336.1"/>
    </source>
</evidence>
<name>A0ABU2EYM1_HALAR</name>
<comment type="caution">
    <text evidence="3">The sequence shown here is derived from an EMBL/GenBank/DDBJ whole genome shotgun (WGS) entry which is preliminary data.</text>
</comment>
<feature type="transmembrane region" description="Helical" evidence="2">
    <location>
        <begin position="32"/>
        <end position="52"/>
    </location>
</feature>
<sequence length="98" mass="10757">MPSTSRNAMIGVLASLSVLIVVYSFIIVQQILLGLIVAVVPWLLYLVVRFVFTLERIATALEQLASVRTQEQEAAGDHQQPSESYGHNTETEGGVENE</sequence>
<proteinExistence type="predicted"/>
<keyword evidence="4" id="KW-1185">Reference proteome</keyword>
<organism evidence="3 4">
    <name type="scientific">Haloarcula argentinensis</name>
    <dbReference type="NCBI Taxonomy" id="43776"/>
    <lineage>
        <taxon>Archaea</taxon>
        <taxon>Methanobacteriati</taxon>
        <taxon>Methanobacteriota</taxon>
        <taxon>Stenosarchaea group</taxon>
        <taxon>Halobacteria</taxon>
        <taxon>Halobacteriales</taxon>
        <taxon>Haloarculaceae</taxon>
        <taxon>Haloarcula</taxon>
    </lineage>
</organism>
<feature type="transmembrane region" description="Helical" evidence="2">
    <location>
        <begin position="7"/>
        <end position="26"/>
    </location>
</feature>
<evidence type="ECO:0000256" key="1">
    <source>
        <dbReference type="SAM" id="MobiDB-lite"/>
    </source>
</evidence>
<evidence type="ECO:0000313" key="4">
    <source>
        <dbReference type="Proteomes" id="UP001248536"/>
    </source>
</evidence>
<dbReference type="RefSeq" id="WP_049943908.1">
    <property type="nucleotide sequence ID" value="NZ_BAABDY010000003.1"/>
</dbReference>
<dbReference type="Proteomes" id="UP001248536">
    <property type="component" value="Unassembled WGS sequence"/>
</dbReference>
<gene>
    <name evidence="3" type="ORF">NC662_06320</name>
</gene>
<protein>
    <submittedName>
        <fullName evidence="3">Uncharacterized protein</fullName>
    </submittedName>
</protein>
<dbReference type="InterPro" id="IPR058379">
    <property type="entry name" value="DUF8066"/>
</dbReference>
<keyword evidence="2" id="KW-0812">Transmembrane</keyword>
<dbReference type="EMBL" id="JAMQCP010000001">
    <property type="protein sequence ID" value="MDS0253336.1"/>
    <property type="molecule type" value="Genomic_DNA"/>
</dbReference>
<keyword evidence="2" id="KW-1133">Transmembrane helix</keyword>
<feature type="region of interest" description="Disordered" evidence="1">
    <location>
        <begin position="71"/>
        <end position="98"/>
    </location>
</feature>
<accession>A0ABU2EYM1</accession>
<evidence type="ECO:0000256" key="2">
    <source>
        <dbReference type="SAM" id="Phobius"/>
    </source>
</evidence>